<sequence length="334" mass="36288">MGPAQSPRRPTGRLPERPTSAAAGPGCPVSVRAPPRPRGTREGPTAPRPSGARRGRGRATGRARWTGPAARGRSPTGGAPPRQWPPPPPAPTCCGAGSWGTRRAHRQAPRPPPRPSWAGGPQTACPQAWATRAPTARPAAQRGMRRGWRRGGGRPTQDWAAATRPRGAPPPAGAAAAAATAGRPPPRWLAAHGRAQGGPPQQRRCRRRRRDRWPRRGWGQGRRPCGWRLRRRRPWQMAAEESHLHCTDTIGGWGGTEQSAARWATQEGQQGQWGGPARLQRNKAPSAGVGEVGRVEGSKRRARKHGRRRQCEHYQREPRGAGAACKRARSWERL</sequence>
<evidence type="ECO:0000313" key="2">
    <source>
        <dbReference type="Proteomes" id="UP000798662"/>
    </source>
</evidence>
<keyword evidence="2" id="KW-1185">Reference proteome</keyword>
<proteinExistence type="predicted"/>
<name>A0ACC3CAP3_PYRYE</name>
<reference evidence="1" key="1">
    <citation type="submission" date="2019-11" db="EMBL/GenBank/DDBJ databases">
        <title>Nori genome reveals adaptations in red seaweeds to the harsh intertidal environment.</title>
        <authorList>
            <person name="Wang D."/>
            <person name="Mao Y."/>
        </authorList>
    </citation>
    <scope>NUCLEOTIDE SEQUENCE</scope>
    <source>
        <tissue evidence="1">Gametophyte</tissue>
    </source>
</reference>
<gene>
    <name evidence="1" type="ORF">I4F81_009338</name>
</gene>
<comment type="caution">
    <text evidence="1">The sequence shown here is derived from an EMBL/GenBank/DDBJ whole genome shotgun (WGS) entry which is preliminary data.</text>
</comment>
<evidence type="ECO:0000313" key="1">
    <source>
        <dbReference type="EMBL" id="KAK1866826.1"/>
    </source>
</evidence>
<dbReference type="Proteomes" id="UP000798662">
    <property type="component" value="Chromosome 2"/>
</dbReference>
<organism evidence="1 2">
    <name type="scientific">Pyropia yezoensis</name>
    <name type="common">Susabi-nori</name>
    <name type="synonym">Porphyra yezoensis</name>
    <dbReference type="NCBI Taxonomy" id="2788"/>
    <lineage>
        <taxon>Eukaryota</taxon>
        <taxon>Rhodophyta</taxon>
        <taxon>Bangiophyceae</taxon>
        <taxon>Bangiales</taxon>
        <taxon>Bangiaceae</taxon>
        <taxon>Pyropia</taxon>
    </lineage>
</organism>
<protein>
    <submittedName>
        <fullName evidence="1">Uncharacterized protein</fullName>
    </submittedName>
</protein>
<accession>A0ACC3CAP3</accession>
<dbReference type="EMBL" id="CM020619">
    <property type="protein sequence ID" value="KAK1866826.1"/>
    <property type="molecule type" value="Genomic_DNA"/>
</dbReference>